<proteinExistence type="predicted"/>
<feature type="domain" description="DUF1707" evidence="1">
    <location>
        <begin position="15"/>
        <end position="59"/>
    </location>
</feature>
<dbReference type="InterPro" id="IPR012551">
    <property type="entry name" value="DUF1707_SHOCT-like"/>
</dbReference>
<dbReference type="PANTHER" id="PTHR40763:SF5">
    <property type="entry name" value="MEMBRANE PROTEIN"/>
    <property type="match status" value="1"/>
</dbReference>
<evidence type="ECO:0000259" key="2">
    <source>
        <dbReference type="Pfam" id="PF09922"/>
    </source>
</evidence>
<gene>
    <name evidence="3" type="ORF">PAUR_a3815</name>
</gene>
<evidence type="ECO:0000313" key="3">
    <source>
        <dbReference type="EMBL" id="MBE0366745.1"/>
    </source>
</evidence>
<dbReference type="RefSeq" id="WP_192506248.1">
    <property type="nucleotide sequence ID" value="NZ_AQGV01000010.1"/>
</dbReference>
<name>A0ABR9E6W9_9GAMM</name>
<comment type="caution">
    <text evidence="3">The sequence shown here is derived from an EMBL/GenBank/DDBJ whole genome shotgun (WGS) entry which is preliminary data.</text>
</comment>
<dbReference type="PANTHER" id="PTHR40763">
    <property type="entry name" value="MEMBRANE PROTEIN-RELATED"/>
    <property type="match status" value="1"/>
</dbReference>
<dbReference type="Pfam" id="PF08044">
    <property type="entry name" value="DUF1707"/>
    <property type="match status" value="1"/>
</dbReference>
<dbReference type="EMBL" id="AQGV01000010">
    <property type="protein sequence ID" value="MBE0366745.1"/>
    <property type="molecule type" value="Genomic_DNA"/>
</dbReference>
<feature type="domain" description="Cell wall-active antibiotics response LiaF-like C-terminal" evidence="2">
    <location>
        <begin position="103"/>
        <end position="195"/>
    </location>
</feature>
<evidence type="ECO:0000313" key="4">
    <source>
        <dbReference type="Proteomes" id="UP000615755"/>
    </source>
</evidence>
<evidence type="ECO:0008006" key="5">
    <source>
        <dbReference type="Google" id="ProtNLM"/>
    </source>
</evidence>
<reference evidence="3 4" key="1">
    <citation type="submission" date="2015-03" db="EMBL/GenBank/DDBJ databases">
        <title>Genome sequence of Pseudoalteromonas aurantia.</title>
        <authorList>
            <person name="Xie B.-B."/>
            <person name="Rong J.-C."/>
            <person name="Qin Q.-L."/>
            <person name="Zhang Y.-Z."/>
        </authorList>
    </citation>
    <scope>NUCLEOTIDE SEQUENCE [LARGE SCALE GENOMIC DNA]</scope>
    <source>
        <strain evidence="3 4">208</strain>
    </source>
</reference>
<sequence>MPVSASDRPLEKVKEEVIDQLILNYSHGEISADAFERRLDQAYACNDQVALMALVADLPLQTDPRYHTEKASRMQPKFTASSNNDAPLTIRSILSSDQRSGEWVVPKEITINNYFGSTELDFRNAIFTHPDVIINVNSVMGSDEFIVSENIDVTTCTTNIMGSVSNNKPNLAATNLTTQRPRLHIQGKVILGNIDIRIKQSIKQQVTQFANGLKDLFHDERNNHKSH</sequence>
<keyword evidence="4" id="KW-1185">Reference proteome</keyword>
<dbReference type="Proteomes" id="UP000615755">
    <property type="component" value="Unassembled WGS sequence"/>
</dbReference>
<accession>A0ABR9E6W9</accession>
<protein>
    <recommendedName>
        <fullName evidence="5">Cell wall-active antibiotics response LiaF-like C-terminal domain-containing protein</fullName>
    </recommendedName>
</protein>
<evidence type="ECO:0000259" key="1">
    <source>
        <dbReference type="Pfam" id="PF08044"/>
    </source>
</evidence>
<dbReference type="Pfam" id="PF09922">
    <property type="entry name" value="LiaF-like_C"/>
    <property type="match status" value="1"/>
</dbReference>
<organism evidence="3 4">
    <name type="scientific">Pseudoalteromonas aurantia 208</name>
    <dbReference type="NCBI Taxonomy" id="1314867"/>
    <lineage>
        <taxon>Bacteria</taxon>
        <taxon>Pseudomonadati</taxon>
        <taxon>Pseudomonadota</taxon>
        <taxon>Gammaproteobacteria</taxon>
        <taxon>Alteromonadales</taxon>
        <taxon>Pseudoalteromonadaceae</taxon>
        <taxon>Pseudoalteromonas</taxon>
    </lineage>
</organism>
<dbReference type="InterPro" id="IPR024425">
    <property type="entry name" value="LiaF-like_C"/>
</dbReference>